<comment type="caution">
    <text evidence="2">The sequence shown here is derived from an EMBL/GenBank/DDBJ whole genome shotgun (WGS) entry which is preliminary data.</text>
</comment>
<feature type="compositionally biased region" description="Polar residues" evidence="1">
    <location>
        <begin position="24"/>
        <end position="42"/>
    </location>
</feature>
<feature type="region of interest" description="Disordered" evidence="1">
    <location>
        <begin position="21"/>
        <end position="53"/>
    </location>
</feature>
<organism evidence="2 3">
    <name type="scientific">Caerostris extrusa</name>
    <name type="common">Bark spider</name>
    <name type="synonym">Caerostris bankana</name>
    <dbReference type="NCBI Taxonomy" id="172846"/>
    <lineage>
        <taxon>Eukaryota</taxon>
        <taxon>Metazoa</taxon>
        <taxon>Ecdysozoa</taxon>
        <taxon>Arthropoda</taxon>
        <taxon>Chelicerata</taxon>
        <taxon>Arachnida</taxon>
        <taxon>Araneae</taxon>
        <taxon>Araneomorphae</taxon>
        <taxon>Entelegynae</taxon>
        <taxon>Araneoidea</taxon>
        <taxon>Araneidae</taxon>
        <taxon>Caerostris</taxon>
    </lineage>
</organism>
<reference evidence="2 3" key="1">
    <citation type="submission" date="2021-06" db="EMBL/GenBank/DDBJ databases">
        <title>Caerostris extrusa draft genome.</title>
        <authorList>
            <person name="Kono N."/>
            <person name="Arakawa K."/>
        </authorList>
    </citation>
    <scope>NUCLEOTIDE SEQUENCE [LARGE SCALE GENOMIC DNA]</scope>
</reference>
<evidence type="ECO:0000256" key="1">
    <source>
        <dbReference type="SAM" id="MobiDB-lite"/>
    </source>
</evidence>
<sequence>MRKVKDLQILQQEAEAKAIAETPAITTTQETVTADPQTTTGTPMKKKNLVPDDDEGFITVKQKKDKR</sequence>
<evidence type="ECO:0000313" key="3">
    <source>
        <dbReference type="Proteomes" id="UP001054945"/>
    </source>
</evidence>
<protein>
    <submittedName>
        <fullName evidence="2">Uncharacterized protein</fullName>
    </submittedName>
</protein>
<evidence type="ECO:0000313" key="2">
    <source>
        <dbReference type="EMBL" id="GIY10657.1"/>
    </source>
</evidence>
<dbReference type="Proteomes" id="UP001054945">
    <property type="component" value="Unassembled WGS sequence"/>
</dbReference>
<feature type="non-terminal residue" evidence="2">
    <location>
        <position position="67"/>
    </location>
</feature>
<proteinExistence type="predicted"/>
<gene>
    <name evidence="2" type="ORF">CEXT_47591</name>
</gene>
<dbReference type="AlphaFoldDB" id="A0AAV4QN17"/>
<name>A0AAV4QN17_CAEEX</name>
<dbReference type="EMBL" id="BPLR01006548">
    <property type="protein sequence ID" value="GIY10657.1"/>
    <property type="molecule type" value="Genomic_DNA"/>
</dbReference>
<keyword evidence="3" id="KW-1185">Reference proteome</keyword>
<accession>A0AAV4QN17</accession>